<dbReference type="InterPro" id="IPR058925">
    <property type="entry name" value="zf-C2H2_AcuF"/>
</dbReference>
<feature type="region of interest" description="Disordered" evidence="1">
    <location>
        <begin position="84"/>
        <end position="185"/>
    </location>
</feature>
<evidence type="ECO:0000259" key="2">
    <source>
        <dbReference type="PROSITE" id="PS00028"/>
    </source>
</evidence>
<feature type="compositionally biased region" description="Polar residues" evidence="1">
    <location>
        <begin position="111"/>
        <end position="124"/>
    </location>
</feature>
<accession>A0A9P8QNY0</accession>
<evidence type="ECO:0000313" key="4">
    <source>
        <dbReference type="Proteomes" id="UP000827724"/>
    </source>
</evidence>
<evidence type="ECO:0000313" key="3">
    <source>
        <dbReference type="EMBL" id="KAH6608609.1"/>
    </source>
</evidence>
<keyword evidence="4" id="KW-1185">Reference proteome</keyword>
<dbReference type="PANTHER" id="PTHR35391">
    <property type="entry name" value="C2H2-TYPE DOMAIN-CONTAINING PROTEIN-RELATED"/>
    <property type="match status" value="1"/>
</dbReference>
<feature type="compositionally biased region" description="Acidic residues" evidence="1">
    <location>
        <begin position="581"/>
        <end position="595"/>
    </location>
</feature>
<feature type="compositionally biased region" description="Basic residues" evidence="1">
    <location>
        <begin position="536"/>
        <end position="545"/>
    </location>
</feature>
<comment type="caution">
    <text evidence="3">The sequence shown here is derived from an EMBL/GenBank/DDBJ whole genome shotgun (WGS) entry which is preliminary data.</text>
</comment>
<dbReference type="PANTHER" id="PTHR35391:SF3">
    <property type="entry name" value="FINGER DOMAIN PROTEIN, PUTATIVE (AFU_ORTHOLOGUE AFUA_8G04300)-RELATED"/>
    <property type="match status" value="1"/>
</dbReference>
<feature type="compositionally biased region" description="Low complexity" evidence="1">
    <location>
        <begin position="137"/>
        <end position="149"/>
    </location>
</feature>
<protein>
    <submittedName>
        <fullName evidence="3">C2h2 finger domain-containing</fullName>
    </submittedName>
</protein>
<dbReference type="Pfam" id="PF26082">
    <property type="entry name" value="zf-C2H2_AcuF"/>
    <property type="match status" value="1"/>
</dbReference>
<reference evidence="3" key="1">
    <citation type="submission" date="2021-08" db="EMBL/GenBank/DDBJ databases">
        <title>Chromosome-Level Trichoderma cornu-damae using Hi-C Data.</title>
        <authorList>
            <person name="Kim C.S."/>
        </authorList>
    </citation>
    <scope>NUCLEOTIDE SEQUENCE</scope>
    <source>
        <strain evidence="3">KA19-0412C</strain>
    </source>
</reference>
<dbReference type="InterPro" id="IPR013087">
    <property type="entry name" value="Znf_C2H2_type"/>
</dbReference>
<feature type="region of interest" description="Disordered" evidence="1">
    <location>
        <begin position="1"/>
        <end position="26"/>
    </location>
</feature>
<sequence length="1120" mass="122595">MVGRTQKKPTVASSSGSIARKGQGRLAGGAVDSLIKVTPAGSASTLSLYQSSDFSDFDDDPFFGANFTNPEVGTPSFLDDRSVWDLSLNNTPPVEPQLEHNANDDAYPLTPDQTASSVHTLSPQSEDRAALTRPDQRQLPSSISPQQLQKAFKPNPLVIPAPQLTPSQTDSGRSSEDGLAPAPVDMRCQSPRVTISVWDKDSNGPVHTVERTLEDSPSTEIASINEIISRQEIEERNQEVGRWLTGNLNEAVPPERPSPGDISAAEEQSRNSDDSIPLGDQTENKYIAGQTYYSPNGVGQMSDEDYDIIYANRGWADAPILHSIRSGGQSRHQPQSSQAAIDRFERMCRDNDSIISRAATWGTRRRSLPSVVDLDIEGITSGNFLKKLSIGRGGDKSNRSGSLLKDLRGLVRRPSGSHMRKRSRSGQREAPAEQAEPPPAQNKRDSMPHLSPMSRTSSWGKKHQTPSINTALVSMGQNFASIGTTHSRAGSISTIPPAPSKGPLSGLSVKNSLRRPRSKSDLPKPTVSSSSSSSSSHHHHHHHNHNGGGSSNADGNHSSIASMWRKSGGPPVAAIGQAPAEPDDDEDEDDDFYEDNDMKMNPNIIDDIAPNFAGFQEHIQTLNPGLPPAHGYLVDRIAHQQIVRYKQLLNNKVKHLGLGANCPCGPLCLALGGSANVLGSKGGDGHGSGKGTDALSMAHYDDGDDVAPSEGAISQESFPTDIPMPATQHLPAEFECQLCYQKKKFLKPSDWTKHVHEDVQPFTCTWDKCRDPKIFKRKADWVRHENEGHRHLEWWTCDVEDCRHTCYRRDNFLQHLVREHKFPEPKVKTKAAMKKAGTVDPTWHKVEQCHVETSKQPHEEACRFCGKVFPTWKKLTVHLAKHMEQISLPVLRLVAAKAKELAADTIISPVQDPPPRPEIPLMPDQKSPAAVRYLDNGQQQQQRRQLSSAPPMAPQQPVSYQAHNQFAYHSVMPPAQFHQPFYSPPQFDSISQSLHQTQPMVASPLAHGYDPGRRVQDLPITSAPYVQGSNPYTAMAMANEVEPFPPLNALGLQNVPVQVAAAAPPMGAQMAYDGILDPSSVHGSPFSGHETLSTYSHSPHQGVIHLDANGWDDRQASGYF</sequence>
<feature type="region of interest" description="Disordered" evidence="1">
    <location>
        <begin position="387"/>
        <end position="465"/>
    </location>
</feature>
<dbReference type="Proteomes" id="UP000827724">
    <property type="component" value="Unassembled WGS sequence"/>
</dbReference>
<feature type="domain" description="C2H2-type" evidence="2">
    <location>
        <begin position="797"/>
        <end position="820"/>
    </location>
</feature>
<dbReference type="OrthoDB" id="5315052at2759"/>
<dbReference type="PROSITE" id="PS00028">
    <property type="entry name" value="ZINC_FINGER_C2H2_1"/>
    <property type="match status" value="2"/>
</dbReference>
<gene>
    <name evidence="3" type="ORF">Trco_001955</name>
</gene>
<feature type="compositionally biased region" description="Polar residues" evidence="1">
    <location>
        <begin position="485"/>
        <end position="494"/>
    </location>
</feature>
<feature type="region of interest" description="Disordered" evidence="1">
    <location>
        <begin position="485"/>
        <end position="596"/>
    </location>
</feature>
<dbReference type="EMBL" id="JAIWOZ010000002">
    <property type="protein sequence ID" value="KAH6608609.1"/>
    <property type="molecule type" value="Genomic_DNA"/>
</dbReference>
<dbReference type="AlphaFoldDB" id="A0A9P8QNY0"/>
<feature type="region of interest" description="Disordered" evidence="1">
    <location>
        <begin position="935"/>
        <end position="957"/>
    </location>
</feature>
<feature type="domain" description="C2H2-type" evidence="2">
    <location>
        <begin position="862"/>
        <end position="882"/>
    </location>
</feature>
<feature type="compositionally biased region" description="Basic and acidic residues" evidence="1">
    <location>
        <begin position="125"/>
        <end position="136"/>
    </location>
</feature>
<feature type="region of interest" description="Disordered" evidence="1">
    <location>
        <begin position="248"/>
        <end position="283"/>
    </location>
</feature>
<dbReference type="SMART" id="SM00355">
    <property type="entry name" value="ZnF_C2H2"/>
    <property type="match status" value="3"/>
</dbReference>
<organism evidence="3 4">
    <name type="scientific">Trichoderma cornu-damae</name>
    <dbReference type="NCBI Taxonomy" id="654480"/>
    <lineage>
        <taxon>Eukaryota</taxon>
        <taxon>Fungi</taxon>
        <taxon>Dikarya</taxon>
        <taxon>Ascomycota</taxon>
        <taxon>Pezizomycotina</taxon>
        <taxon>Sordariomycetes</taxon>
        <taxon>Hypocreomycetidae</taxon>
        <taxon>Hypocreales</taxon>
        <taxon>Hypocreaceae</taxon>
        <taxon>Trichoderma</taxon>
    </lineage>
</organism>
<feature type="compositionally biased region" description="Polar residues" evidence="1">
    <location>
        <begin position="453"/>
        <end position="465"/>
    </location>
</feature>
<name>A0A9P8QNY0_9HYPO</name>
<evidence type="ECO:0000256" key="1">
    <source>
        <dbReference type="SAM" id="MobiDB-lite"/>
    </source>
</evidence>
<proteinExistence type="predicted"/>